<keyword evidence="3" id="KW-1185">Reference proteome</keyword>
<evidence type="ECO:0008006" key="4">
    <source>
        <dbReference type="Google" id="ProtNLM"/>
    </source>
</evidence>
<gene>
    <name evidence="2" type="ORF">PbJCM13498_24940</name>
</gene>
<evidence type="ECO:0000313" key="3">
    <source>
        <dbReference type="Proteomes" id="UP000391834"/>
    </source>
</evidence>
<proteinExistence type="predicted"/>
<dbReference type="Proteomes" id="UP000391834">
    <property type="component" value="Unassembled WGS sequence"/>
</dbReference>
<keyword evidence="1" id="KW-1133">Transmembrane helix</keyword>
<feature type="transmembrane region" description="Helical" evidence="1">
    <location>
        <begin position="92"/>
        <end position="114"/>
    </location>
</feature>
<dbReference type="EMBL" id="BLAX01000001">
    <property type="protein sequence ID" value="GET33631.1"/>
    <property type="molecule type" value="Genomic_DNA"/>
</dbReference>
<organism evidence="2 3">
    <name type="scientific">Prolixibacter bellariivorans</name>
    <dbReference type="NCBI Taxonomy" id="314319"/>
    <lineage>
        <taxon>Bacteria</taxon>
        <taxon>Pseudomonadati</taxon>
        <taxon>Bacteroidota</taxon>
        <taxon>Bacteroidia</taxon>
        <taxon>Marinilabiliales</taxon>
        <taxon>Prolixibacteraceae</taxon>
        <taxon>Prolixibacter</taxon>
    </lineage>
</organism>
<keyword evidence="1" id="KW-0812">Transmembrane</keyword>
<feature type="transmembrane region" description="Helical" evidence="1">
    <location>
        <begin position="120"/>
        <end position="140"/>
    </location>
</feature>
<protein>
    <recommendedName>
        <fullName evidence="4">Glycine zipper family protein</fullName>
    </recommendedName>
</protein>
<name>A0A5M4B148_9BACT</name>
<sequence>MKTLKDALNYFESLKAKTTNQSEIRVCDQFIYILSALKAREFSHVEMQSIEAELERLNLESNPNNRKRGLKKALNQFEKYLKDTFSLTPKGYYIRMGISAGAAFGVVAGILMGGHFERSLGISFGVAFGMLAGMLVGRYMDAQAKTQGRVL</sequence>
<dbReference type="RefSeq" id="WP_025864189.1">
    <property type="nucleotide sequence ID" value="NZ_BLAX01000001.1"/>
</dbReference>
<dbReference type="AlphaFoldDB" id="A0A5M4B148"/>
<keyword evidence="1" id="KW-0472">Membrane</keyword>
<evidence type="ECO:0000256" key="1">
    <source>
        <dbReference type="SAM" id="Phobius"/>
    </source>
</evidence>
<dbReference type="OrthoDB" id="1139266at2"/>
<comment type="caution">
    <text evidence="2">The sequence shown here is derived from an EMBL/GenBank/DDBJ whole genome shotgun (WGS) entry which is preliminary data.</text>
</comment>
<accession>A0A5M4B148</accession>
<reference evidence="2 3" key="1">
    <citation type="submission" date="2019-10" db="EMBL/GenBank/DDBJ databases">
        <title>Prolixibacter strains distinguished by the presence of nitrate reductase genes were adept at nitrate-dependent anaerobic corrosion of metallic iron and carbon steel.</title>
        <authorList>
            <person name="Iino T."/>
            <person name="Shono N."/>
            <person name="Ito K."/>
            <person name="Nakamura R."/>
            <person name="Sueoka K."/>
            <person name="Harayama S."/>
            <person name="Ohkuma M."/>
        </authorList>
    </citation>
    <scope>NUCLEOTIDE SEQUENCE [LARGE SCALE GENOMIC DNA]</scope>
    <source>
        <strain evidence="2 3">JCM 13498</strain>
    </source>
</reference>
<evidence type="ECO:0000313" key="2">
    <source>
        <dbReference type="EMBL" id="GET33631.1"/>
    </source>
</evidence>